<reference evidence="2" key="1">
    <citation type="journal article" date="2004" name="Nature">
        <title>Genome duplication in the teleost fish Tetraodon nigroviridis reveals the early vertebrate proto-karyotype.</title>
        <authorList>
            <person name="Jaillon O."/>
            <person name="Aury J.-M."/>
            <person name="Brunet F."/>
            <person name="Petit J.-L."/>
            <person name="Stange-Thomann N."/>
            <person name="Mauceli E."/>
            <person name="Bouneau L."/>
            <person name="Fischer C."/>
            <person name="Ozouf-Costaz C."/>
            <person name="Bernot A."/>
            <person name="Nicaud S."/>
            <person name="Jaffe D."/>
            <person name="Fisher S."/>
            <person name="Lutfalla G."/>
            <person name="Dossat C."/>
            <person name="Segurens B."/>
            <person name="Dasilva C."/>
            <person name="Salanoubat M."/>
            <person name="Levy M."/>
            <person name="Boudet N."/>
            <person name="Castellano S."/>
            <person name="Anthouard V."/>
            <person name="Jubin C."/>
            <person name="Castelli V."/>
            <person name="Katinka M."/>
            <person name="Vacherie B."/>
            <person name="Biemont C."/>
            <person name="Skalli Z."/>
            <person name="Cattolico L."/>
            <person name="Poulain J."/>
            <person name="De Berardinis V."/>
            <person name="Cruaud C."/>
            <person name="Duprat S."/>
            <person name="Brottier P."/>
            <person name="Coutanceau J.-P."/>
            <person name="Gouzy J."/>
            <person name="Parra G."/>
            <person name="Lardier G."/>
            <person name="Chapple C."/>
            <person name="McKernan K.J."/>
            <person name="McEwan P."/>
            <person name="Bosak S."/>
            <person name="Kellis M."/>
            <person name="Volff J.-N."/>
            <person name="Guigo R."/>
            <person name="Zody M.C."/>
            <person name="Mesirov J."/>
            <person name="Lindblad-Toh K."/>
            <person name="Birren B."/>
            <person name="Nusbaum C."/>
            <person name="Kahn D."/>
            <person name="Robinson-Rechavi M."/>
            <person name="Laudet V."/>
            <person name="Schachter V."/>
            <person name="Quetier F."/>
            <person name="Saurin W."/>
            <person name="Scarpelli C."/>
            <person name="Wincker P."/>
            <person name="Lander E.S."/>
            <person name="Weissenbach J."/>
            <person name="Roest Crollius H."/>
        </authorList>
    </citation>
    <scope>NUCLEOTIDE SEQUENCE [LARGE SCALE GENOMIC DNA]</scope>
</reference>
<evidence type="ECO:0000256" key="1">
    <source>
        <dbReference type="SAM" id="MobiDB-lite"/>
    </source>
</evidence>
<protein>
    <submittedName>
        <fullName evidence="2">(spotted green pufferfish) hypothetical protein</fullName>
    </submittedName>
</protein>
<accession>Q4T8P2</accession>
<reference evidence="2" key="2">
    <citation type="submission" date="2004-02" db="EMBL/GenBank/DDBJ databases">
        <authorList>
            <consortium name="Genoscope"/>
            <consortium name="Whitehead Institute Centre for Genome Research"/>
        </authorList>
    </citation>
    <scope>NUCLEOTIDE SEQUENCE</scope>
</reference>
<name>Q4T8P2_TETNG</name>
<dbReference type="EMBL" id="CAAE01007762">
    <property type="protein sequence ID" value="CAF90740.1"/>
    <property type="molecule type" value="Genomic_DNA"/>
</dbReference>
<gene>
    <name evidence="2" type="ORF">GSTENG00005138001</name>
</gene>
<feature type="region of interest" description="Disordered" evidence="1">
    <location>
        <begin position="49"/>
        <end position="120"/>
    </location>
</feature>
<organism evidence="2">
    <name type="scientific">Tetraodon nigroviridis</name>
    <name type="common">Spotted green pufferfish</name>
    <name type="synonym">Chelonodon nigroviridis</name>
    <dbReference type="NCBI Taxonomy" id="99883"/>
    <lineage>
        <taxon>Eukaryota</taxon>
        <taxon>Metazoa</taxon>
        <taxon>Chordata</taxon>
        <taxon>Craniata</taxon>
        <taxon>Vertebrata</taxon>
        <taxon>Euteleostomi</taxon>
        <taxon>Actinopterygii</taxon>
        <taxon>Neopterygii</taxon>
        <taxon>Teleostei</taxon>
        <taxon>Neoteleostei</taxon>
        <taxon>Acanthomorphata</taxon>
        <taxon>Eupercaria</taxon>
        <taxon>Tetraodontiformes</taxon>
        <taxon>Tetradontoidea</taxon>
        <taxon>Tetraodontidae</taxon>
        <taxon>Tetraodon</taxon>
    </lineage>
</organism>
<proteinExistence type="predicted"/>
<dbReference type="AlphaFoldDB" id="Q4T8P2"/>
<feature type="compositionally biased region" description="Basic and acidic residues" evidence="1">
    <location>
        <begin position="103"/>
        <end position="112"/>
    </location>
</feature>
<comment type="caution">
    <text evidence="2">The sequence shown here is derived from an EMBL/GenBank/DDBJ whole genome shotgun (WGS) entry which is preliminary data.</text>
</comment>
<evidence type="ECO:0000313" key="2">
    <source>
        <dbReference type="EMBL" id="CAF90740.1"/>
    </source>
</evidence>
<dbReference type="KEGG" id="tng:GSTEN00005138G001"/>
<sequence>MCFLTPLPPSICSCPRIPAPVPLPSSPPSFPSFLPGSLRHLSALFFFPPPRPQSDAQLAVRRRQRPGGRTGRAASPADRPGPALPARPGQRREPAVRQQPGAAEKERQHDGVRPGAQLRACGGDRGQTGCVSPRVFHNPDARCCLAAPAACRGTQGRGAEPPNTSGSAWKIQSWTLLWSRGVREKRRKKRAMFGGSCRCARIAWMRFNSCVFGPEPDDGNAVNQGM</sequence>